<dbReference type="InterPro" id="IPR035906">
    <property type="entry name" value="MetI-like_sf"/>
</dbReference>
<dbReference type="GO" id="GO:0055085">
    <property type="term" value="P:transmembrane transport"/>
    <property type="evidence" value="ECO:0007669"/>
    <property type="project" value="InterPro"/>
</dbReference>
<evidence type="ECO:0000313" key="10">
    <source>
        <dbReference type="Proteomes" id="UP000594015"/>
    </source>
</evidence>
<reference evidence="9 10" key="1">
    <citation type="submission" date="2018-06" db="EMBL/GenBank/DDBJ databases">
        <title>Comparative genomics of Bradyrhizobium nodulating Arachidis hypogaea.</title>
        <authorList>
            <person name="Li Y."/>
        </authorList>
    </citation>
    <scope>NUCLEOTIDE SEQUENCE [LARGE SCALE GENOMIC DNA]</scope>
    <source>
        <strain evidence="9 10">CCBAU 051107</strain>
    </source>
</reference>
<dbReference type="GO" id="GO:0005886">
    <property type="term" value="C:plasma membrane"/>
    <property type="evidence" value="ECO:0007669"/>
    <property type="project" value="UniProtKB-SubCell"/>
</dbReference>
<comment type="subcellular location">
    <subcellularLocation>
        <location evidence="1 7">Cell membrane</location>
        <topology evidence="1 7">Multi-pass membrane protein</topology>
    </subcellularLocation>
</comment>
<feature type="transmembrane region" description="Helical" evidence="7">
    <location>
        <begin position="128"/>
        <end position="147"/>
    </location>
</feature>
<keyword evidence="4 7" id="KW-0812">Transmembrane</keyword>
<evidence type="ECO:0000256" key="1">
    <source>
        <dbReference type="ARBA" id="ARBA00004651"/>
    </source>
</evidence>
<dbReference type="EMBL" id="CP030050">
    <property type="protein sequence ID" value="QOZ67368.1"/>
    <property type="molecule type" value="Genomic_DNA"/>
</dbReference>
<keyword evidence="2 7" id="KW-0813">Transport</keyword>
<keyword evidence="6 7" id="KW-0472">Membrane</keyword>
<evidence type="ECO:0000256" key="2">
    <source>
        <dbReference type="ARBA" id="ARBA00022448"/>
    </source>
</evidence>
<dbReference type="PANTHER" id="PTHR30151:SF25">
    <property type="entry name" value="TAURINE TRANSPORT SYSTEM PERMEASE PROTEIN TAUC"/>
    <property type="match status" value="1"/>
</dbReference>
<dbReference type="KEGG" id="barh:WN72_14405"/>
<feature type="transmembrane region" description="Helical" evidence="7">
    <location>
        <begin position="224"/>
        <end position="246"/>
    </location>
</feature>
<keyword evidence="3" id="KW-1003">Cell membrane</keyword>
<dbReference type="CDD" id="cd06261">
    <property type="entry name" value="TM_PBP2"/>
    <property type="match status" value="1"/>
</dbReference>
<organism evidence="9 10">
    <name type="scientific">Bradyrhizobium arachidis</name>
    <dbReference type="NCBI Taxonomy" id="858423"/>
    <lineage>
        <taxon>Bacteria</taxon>
        <taxon>Pseudomonadati</taxon>
        <taxon>Pseudomonadota</taxon>
        <taxon>Alphaproteobacteria</taxon>
        <taxon>Hyphomicrobiales</taxon>
        <taxon>Nitrobacteraceae</taxon>
        <taxon>Bradyrhizobium</taxon>
    </lineage>
</organism>
<protein>
    <submittedName>
        <fullName evidence="9">ABC transporter permease</fullName>
    </submittedName>
</protein>
<evidence type="ECO:0000256" key="3">
    <source>
        <dbReference type="ARBA" id="ARBA00022475"/>
    </source>
</evidence>
<dbReference type="SUPFAM" id="SSF161098">
    <property type="entry name" value="MetI-like"/>
    <property type="match status" value="1"/>
</dbReference>
<name>A0AAE7NPY2_9BRAD</name>
<dbReference type="InterPro" id="IPR000515">
    <property type="entry name" value="MetI-like"/>
</dbReference>
<dbReference type="PANTHER" id="PTHR30151">
    <property type="entry name" value="ALKANE SULFONATE ABC TRANSPORTER-RELATED, MEMBRANE SUBUNIT"/>
    <property type="match status" value="1"/>
</dbReference>
<dbReference type="Proteomes" id="UP000594015">
    <property type="component" value="Chromosome"/>
</dbReference>
<feature type="transmembrane region" description="Helical" evidence="7">
    <location>
        <begin position="168"/>
        <end position="194"/>
    </location>
</feature>
<dbReference type="AlphaFoldDB" id="A0AAE7NPY2"/>
<evidence type="ECO:0000256" key="6">
    <source>
        <dbReference type="ARBA" id="ARBA00023136"/>
    </source>
</evidence>
<comment type="similarity">
    <text evidence="7">Belongs to the binding-protein-dependent transport system permease family.</text>
</comment>
<evidence type="ECO:0000256" key="7">
    <source>
        <dbReference type="RuleBase" id="RU363032"/>
    </source>
</evidence>
<evidence type="ECO:0000256" key="4">
    <source>
        <dbReference type="ARBA" id="ARBA00022692"/>
    </source>
</evidence>
<feature type="transmembrane region" description="Helical" evidence="7">
    <location>
        <begin position="70"/>
        <end position="89"/>
    </location>
</feature>
<dbReference type="Pfam" id="PF00528">
    <property type="entry name" value="BPD_transp_1"/>
    <property type="match status" value="1"/>
</dbReference>
<dbReference type="Gene3D" id="1.10.3720.10">
    <property type="entry name" value="MetI-like"/>
    <property type="match status" value="1"/>
</dbReference>
<sequence>MVSDSAAFRTIGRGLVLPLGLLVLWEFASHSGLVNRQFLPPLEHVGVSFWEELRSGELTQSLAASLRRDLLGFALGSGIGILVGLLLGLSRIADRIFTTWFNGLKQIALLAWIPLISLWFGFDETAKIVFIALAAAIPVILNLVEGVHATSEKLVEVGDVFRFNRLQFVVYVYFPAALPSLLTGLHLALIYAWLATIGAEYFMAAGPGIGGLIIAGRERFDMDLVMLGILVVGTVGFVIDRGAAWLERRLIPWRKE</sequence>
<accession>A0AAE7NPY2</accession>
<feature type="domain" description="ABC transmembrane type-1" evidence="8">
    <location>
        <begin position="62"/>
        <end position="243"/>
    </location>
</feature>
<dbReference type="PROSITE" id="PS50928">
    <property type="entry name" value="ABC_TM1"/>
    <property type="match status" value="1"/>
</dbReference>
<feature type="transmembrane region" description="Helical" evidence="7">
    <location>
        <begin position="101"/>
        <end position="122"/>
    </location>
</feature>
<gene>
    <name evidence="9" type="ORF">WN72_14405</name>
</gene>
<proteinExistence type="inferred from homology"/>
<evidence type="ECO:0000313" key="9">
    <source>
        <dbReference type="EMBL" id="QOZ67368.1"/>
    </source>
</evidence>
<keyword evidence="5 7" id="KW-1133">Transmembrane helix</keyword>
<evidence type="ECO:0000259" key="8">
    <source>
        <dbReference type="PROSITE" id="PS50928"/>
    </source>
</evidence>
<dbReference type="GO" id="GO:0010438">
    <property type="term" value="P:cellular response to sulfur starvation"/>
    <property type="evidence" value="ECO:0007669"/>
    <property type="project" value="TreeGrafter"/>
</dbReference>
<evidence type="ECO:0000256" key="5">
    <source>
        <dbReference type="ARBA" id="ARBA00022989"/>
    </source>
</evidence>